<proteinExistence type="predicted"/>
<evidence type="ECO:0000259" key="1">
    <source>
        <dbReference type="Pfam" id="PF05272"/>
    </source>
</evidence>
<dbReference type="InterPro" id="IPR007936">
    <property type="entry name" value="VapE-like_dom"/>
</dbReference>
<sequence>MENNKLYHVADPKKKTVYDYTIEYLFEKYDILYNEISHDFQISLKGKRLWYYLNLNSLIIELTKAGIDISTSKLEILIKSELIHKYNPIREYFDSLKPWDGKDYIEKLASFVPLYEYEVFVYHFKKWLVRAIKCALEPAYFNKQALIISHSGQSSGKSTWCRYLCPPELAEYMAEDINSDKDARIQLCRNFLYNLDELAVLSKNDVNALKAFFSKTFINERLPYDRKNTILPRICSFMGSTNMSSFLNDETGSVRWLCFELMGPIDFNYKNEVDIRDVWSQAYHLAYKDPDFNPELTVKDVNENEERNQRYTKMTTEQELIAKYYEKSTHEKDFVTATDIMVSLNCLNIRISQVNLGRALSGFSFQKIKHPKRRIYGYLAKRKFTESPYELS</sequence>
<evidence type="ECO:0000313" key="2">
    <source>
        <dbReference type="EMBL" id="RXG13312.1"/>
    </source>
</evidence>
<evidence type="ECO:0000313" key="3">
    <source>
        <dbReference type="Proteomes" id="UP000289821"/>
    </source>
</evidence>
<name>A0A4Q0NRL0_9FLAO</name>
<dbReference type="RefSeq" id="WP_128762080.1">
    <property type="nucleotide sequence ID" value="NZ_QOVI01000005.1"/>
</dbReference>
<dbReference type="OrthoDB" id="9801888at2"/>
<dbReference type="EMBL" id="QOVI01000005">
    <property type="protein sequence ID" value="RXG13312.1"/>
    <property type="molecule type" value="Genomic_DNA"/>
</dbReference>
<dbReference type="PANTHER" id="PTHR34985:SF1">
    <property type="entry name" value="SLR0554 PROTEIN"/>
    <property type="match status" value="1"/>
</dbReference>
<dbReference type="AlphaFoldDB" id="A0A4Q0NRL0"/>
<protein>
    <submittedName>
        <fullName evidence="2">Virulence-associated protein E</fullName>
    </submittedName>
</protein>
<dbReference type="PANTHER" id="PTHR34985">
    <property type="entry name" value="SLR0554 PROTEIN"/>
    <property type="match status" value="1"/>
</dbReference>
<keyword evidence="3" id="KW-1185">Reference proteome</keyword>
<dbReference type="Pfam" id="PF05272">
    <property type="entry name" value="VapE-like_dom"/>
    <property type="match status" value="1"/>
</dbReference>
<reference evidence="2 3" key="1">
    <citation type="submission" date="2018-07" db="EMBL/GenBank/DDBJ databases">
        <title>Leeuwenhoekiella genomics.</title>
        <authorList>
            <person name="Tahon G."/>
            <person name="Willems A."/>
        </authorList>
    </citation>
    <scope>NUCLEOTIDE SEQUENCE [LARGE SCALE GENOMIC DNA]</scope>
    <source>
        <strain evidence="2 3">R-50232</strain>
    </source>
</reference>
<dbReference type="Proteomes" id="UP000289821">
    <property type="component" value="Unassembled WGS sequence"/>
</dbReference>
<gene>
    <name evidence="2" type="ORF">DSM04_105290</name>
</gene>
<comment type="caution">
    <text evidence="2">The sequence shown here is derived from an EMBL/GenBank/DDBJ whole genome shotgun (WGS) entry which is preliminary data.</text>
</comment>
<accession>A0A4Q0NRL0</accession>
<feature type="domain" description="Virulence-associated protein E-like" evidence="1">
    <location>
        <begin position="98"/>
        <end position="311"/>
    </location>
</feature>
<organism evidence="2 3">
    <name type="scientific">Leeuwenhoekiella aestuarii</name>
    <dbReference type="NCBI Taxonomy" id="2249426"/>
    <lineage>
        <taxon>Bacteria</taxon>
        <taxon>Pseudomonadati</taxon>
        <taxon>Bacteroidota</taxon>
        <taxon>Flavobacteriia</taxon>
        <taxon>Flavobacteriales</taxon>
        <taxon>Flavobacteriaceae</taxon>
        <taxon>Leeuwenhoekiella</taxon>
    </lineage>
</organism>